<organism evidence="1 2">
    <name type="scientific">Candidatus Scatousia excrementigallinarum</name>
    <dbReference type="NCBI Taxonomy" id="2840935"/>
    <lineage>
        <taxon>Bacteria</taxon>
        <taxon>Candidatus Scatousia</taxon>
    </lineage>
</organism>
<dbReference type="Proteomes" id="UP000823928">
    <property type="component" value="Unassembled WGS sequence"/>
</dbReference>
<reference evidence="1" key="1">
    <citation type="submission" date="2020-10" db="EMBL/GenBank/DDBJ databases">
        <authorList>
            <person name="Gilroy R."/>
        </authorList>
    </citation>
    <scope>NUCLEOTIDE SEQUENCE</scope>
    <source>
        <strain evidence="1">6276</strain>
    </source>
</reference>
<reference evidence="1" key="2">
    <citation type="journal article" date="2021" name="PeerJ">
        <title>Extensive microbial diversity within the chicken gut microbiome revealed by metagenomics and culture.</title>
        <authorList>
            <person name="Gilroy R."/>
            <person name="Ravi A."/>
            <person name="Getino M."/>
            <person name="Pursley I."/>
            <person name="Horton D.L."/>
            <person name="Alikhan N.F."/>
            <person name="Baker D."/>
            <person name="Gharbi K."/>
            <person name="Hall N."/>
            <person name="Watson M."/>
            <person name="Adriaenssens E.M."/>
            <person name="Foster-Nyarko E."/>
            <person name="Jarju S."/>
            <person name="Secka A."/>
            <person name="Antonio M."/>
            <person name="Oren A."/>
            <person name="Chaudhuri R.R."/>
            <person name="La Ragione R."/>
            <person name="Hildebrand F."/>
            <person name="Pallen M.J."/>
        </authorList>
    </citation>
    <scope>NUCLEOTIDE SEQUENCE</scope>
    <source>
        <strain evidence="1">6276</strain>
    </source>
</reference>
<evidence type="ECO:0000313" key="1">
    <source>
        <dbReference type="EMBL" id="HIS36209.1"/>
    </source>
</evidence>
<proteinExistence type="predicted"/>
<dbReference type="EMBL" id="DVIU01000122">
    <property type="protein sequence ID" value="HIS36209.1"/>
    <property type="molecule type" value="Genomic_DNA"/>
</dbReference>
<gene>
    <name evidence="1" type="ORF">IAC10_06215</name>
</gene>
<evidence type="ECO:0000313" key="2">
    <source>
        <dbReference type="Proteomes" id="UP000823928"/>
    </source>
</evidence>
<protein>
    <submittedName>
        <fullName evidence="1">Uncharacterized protein</fullName>
    </submittedName>
</protein>
<sequence length="271" mass="31714">MKNNKTARHVLIMTATIDPNVFQSLYNSKGIITTNAQLRLAQYLSAIKFYIQESAFTDIIFVENSLYEFDYKKYEDMARTVGKTFEYLPMKLSDRQLGFMKIIPKHYGEALLVDYAMRNGKAVAESDEIYKVTGRVLLKNSDKIIRCARKGVSEAICINARGRLIQKFKSNTWPCLFLTVFFKISKIDYFSTFCDGVNYYEKYITVRDRKYLYIEQLWYSLAKENNLKIYGFKVYPIISGITGSTRMQYDKTKFGLFIRNILCKFGYYSLK</sequence>
<dbReference type="AlphaFoldDB" id="A0A9D1EZ38"/>
<name>A0A9D1EZ38_9BACT</name>
<accession>A0A9D1EZ38</accession>
<comment type="caution">
    <text evidence="1">The sequence shown here is derived from an EMBL/GenBank/DDBJ whole genome shotgun (WGS) entry which is preliminary data.</text>
</comment>